<dbReference type="EMBL" id="JACOZA010000007">
    <property type="protein sequence ID" value="MBI2096628.1"/>
    <property type="molecule type" value="Genomic_DNA"/>
</dbReference>
<feature type="transmembrane region" description="Helical" evidence="1">
    <location>
        <begin position="74"/>
        <end position="95"/>
    </location>
</feature>
<feature type="transmembrane region" description="Helical" evidence="1">
    <location>
        <begin position="27"/>
        <end position="43"/>
    </location>
</feature>
<keyword evidence="1" id="KW-0472">Membrane</keyword>
<feature type="transmembrane region" description="Helical" evidence="1">
    <location>
        <begin position="49"/>
        <end position="67"/>
    </location>
</feature>
<organism evidence="2 3">
    <name type="scientific">Candidatus Sungiibacteriota bacterium</name>
    <dbReference type="NCBI Taxonomy" id="2750080"/>
    <lineage>
        <taxon>Bacteria</taxon>
        <taxon>Candidatus Sungiibacteriota</taxon>
    </lineage>
</organism>
<evidence type="ECO:0000256" key="1">
    <source>
        <dbReference type="SAM" id="Phobius"/>
    </source>
</evidence>
<evidence type="ECO:0000313" key="2">
    <source>
        <dbReference type="EMBL" id="MBI2096628.1"/>
    </source>
</evidence>
<reference evidence="2" key="1">
    <citation type="submission" date="2020-07" db="EMBL/GenBank/DDBJ databases">
        <title>Huge and variable diversity of episymbiotic CPR bacteria and DPANN archaea in groundwater ecosystems.</title>
        <authorList>
            <person name="He C.Y."/>
            <person name="Keren R."/>
            <person name="Whittaker M."/>
            <person name="Farag I.F."/>
            <person name="Doudna J."/>
            <person name="Cate J.H.D."/>
            <person name="Banfield J.F."/>
        </authorList>
    </citation>
    <scope>NUCLEOTIDE SEQUENCE</scope>
    <source>
        <strain evidence="2">NC_groundwater_193_Ag_S-0.1um_51_7</strain>
    </source>
</reference>
<dbReference type="Proteomes" id="UP000724148">
    <property type="component" value="Unassembled WGS sequence"/>
</dbReference>
<protein>
    <submittedName>
        <fullName evidence="2">Uncharacterized protein</fullName>
    </submittedName>
</protein>
<keyword evidence="1" id="KW-1133">Transmembrane helix</keyword>
<accession>A0A931SDC9</accession>
<dbReference type="AlphaFoldDB" id="A0A931SDC9"/>
<keyword evidence="1" id="KW-0812">Transmembrane</keyword>
<name>A0A931SDC9_9BACT</name>
<evidence type="ECO:0000313" key="3">
    <source>
        <dbReference type="Proteomes" id="UP000724148"/>
    </source>
</evidence>
<comment type="caution">
    <text evidence="2">The sequence shown here is derived from an EMBL/GenBank/DDBJ whole genome shotgun (WGS) entry which is preliminary data.</text>
</comment>
<feature type="transmembrane region" description="Helical" evidence="1">
    <location>
        <begin position="107"/>
        <end position="127"/>
    </location>
</feature>
<sequence length="147" mass="16399">MEFNIPSEQPASGSMVAHYYGDAVRRFFMLGGALMIVTLPFFIDLLPVTVYVSLFAILFVGFFAGIANPRQLWVAILNVLISVAASAVFEYYAVATYLGPVTSQTRWFMWVNQALALNFFLAVYFSTKTLRGMYLQRPGKLMRGGGN</sequence>
<proteinExistence type="predicted"/>
<gene>
    <name evidence="2" type="ORF">HYT40_00500</name>
</gene>